<dbReference type="EMBL" id="JAVLVT010000010">
    <property type="protein sequence ID" value="MDS1272277.1"/>
    <property type="molecule type" value="Genomic_DNA"/>
</dbReference>
<reference evidence="7" key="1">
    <citation type="submission" date="2023-07" db="EMBL/GenBank/DDBJ databases">
        <title>Novel species in the genus Lipingzhangella isolated from Sambhar Salt Lake.</title>
        <authorList>
            <person name="Jiya N."/>
            <person name="Kajale S."/>
            <person name="Sharma A."/>
        </authorList>
    </citation>
    <scope>NUCLEOTIDE SEQUENCE [LARGE SCALE GENOMIC DNA]</scope>
    <source>
        <strain evidence="7">LS1_29</strain>
    </source>
</reference>
<evidence type="ECO:0000313" key="7">
    <source>
        <dbReference type="Proteomes" id="UP001250214"/>
    </source>
</evidence>
<protein>
    <submittedName>
        <fullName evidence="6">Histidine kinase</fullName>
    </submittedName>
</protein>
<accession>A0ABU2HAE7</accession>
<name>A0ABU2HAE7_9ACTN</name>
<dbReference type="GO" id="GO:0016301">
    <property type="term" value="F:kinase activity"/>
    <property type="evidence" value="ECO:0007669"/>
    <property type="project" value="UniProtKB-KW"/>
</dbReference>
<keyword evidence="1" id="KW-0808">Transferase</keyword>
<dbReference type="InterPro" id="IPR036890">
    <property type="entry name" value="HATPase_C_sf"/>
</dbReference>
<dbReference type="Gene3D" id="1.20.5.1930">
    <property type="match status" value="1"/>
</dbReference>
<dbReference type="CDD" id="cd16917">
    <property type="entry name" value="HATPase_UhpB-NarQ-NarX-like"/>
    <property type="match status" value="1"/>
</dbReference>
<dbReference type="Gene3D" id="3.30.565.10">
    <property type="entry name" value="Histidine kinase-like ATPase, C-terminal domain"/>
    <property type="match status" value="1"/>
</dbReference>
<keyword evidence="4" id="KW-0472">Membrane</keyword>
<dbReference type="Pfam" id="PF07730">
    <property type="entry name" value="HisKA_3"/>
    <property type="match status" value="1"/>
</dbReference>
<evidence type="ECO:0000256" key="4">
    <source>
        <dbReference type="SAM" id="Phobius"/>
    </source>
</evidence>
<dbReference type="InterPro" id="IPR050482">
    <property type="entry name" value="Sensor_HK_TwoCompSys"/>
</dbReference>
<keyword evidence="3" id="KW-0902">Two-component regulatory system</keyword>
<evidence type="ECO:0000313" key="6">
    <source>
        <dbReference type="EMBL" id="MDS1272277.1"/>
    </source>
</evidence>
<evidence type="ECO:0000256" key="2">
    <source>
        <dbReference type="ARBA" id="ARBA00022777"/>
    </source>
</evidence>
<dbReference type="SUPFAM" id="SSF55874">
    <property type="entry name" value="ATPase domain of HSP90 chaperone/DNA topoisomerase II/histidine kinase"/>
    <property type="match status" value="1"/>
</dbReference>
<comment type="caution">
    <text evidence="6">The sequence shown here is derived from an EMBL/GenBank/DDBJ whole genome shotgun (WGS) entry which is preliminary data.</text>
</comment>
<dbReference type="PANTHER" id="PTHR24421">
    <property type="entry name" value="NITRATE/NITRITE SENSOR PROTEIN NARX-RELATED"/>
    <property type="match status" value="1"/>
</dbReference>
<feature type="transmembrane region" description="Helical" evidence="4">
    <location>
        <begin position="111"/>
        <end position="130"/>
    </location>
</feature>
<feature type="transmembrane region" description="Helical" evidence="4">
    <location>
        <begin position="20"/>
        <end position="40"/>
    </location>
</feature>
<feature type="transmembrane region" description="Helical" evidence="4">
    <location>
        <begin position="78"/>
        <end position="99"/>
    </location>
</feature>
<dbReference type="Proteomes" id="UP001250214">
    <property type="component" value="Unassembled WGS sequence"/>
</dbReference>
<sequence length="394" mass="41731">MRAEGGSGLRRNIRAIRWTFPIPLCALVVVFGWGAAVELLHHAGTGVTAAIIVAYAAQVGAALALAAGSLQRTDAPPALLPSLVITGLTAGELGAVHLAVSQGWFTGIHAYSAYLLAVLPAAAVWAGRDWRVSGTLALTSCLAAAPHPQSGVVLVVIAGTWGGTAAIIHLYAWSITVVLRLESAQRTESLLAVAEERLRFARDLHDTLGRTLSVVALKSELAARLSGESRARAEMEEVQALALSSQEEIREVVRGYRRVDVEAELEGARSVLAAAGIDCRVSGTEVVGDLDSEDRSVLGWVIREGATNVIRHARATYCTVAFEVDPEAATVMIVNDGAGRIPVRSDRPVVSERGSGTGLAGLEQRLTERGGTLEHGSDGGTYHLRARIPWRREQ</sequence>
<evidence type="ECO:0000259" key="5">
    <source>
        <dbReference type="Pfam" id="PF07730"/>
    </source>
</evidence>
<keyword evidence="4" id="KW-1133">Transmembrane helix</keyword>
<proteinExistence type="predicted"/>
<gene>
    <name evidence="6" type="ORF">RIF23_18465</name>
</gene>
<keyword evidence="4" id="KW-0812">Transmembrane</keyword>
<feature type="domain" description="Signal transduction histidine kinase subgroup 3 dimerisation and phosphoacceptor" evidence="5">
    <location>
        <begin position="196"/>
        <end position="258"/>
    </location>
</feature>
<evidence type="ECO:0000256" key="3">
    <source>
        <dbReference type="ARBA" id="ARBA00023012"/>
    </source>
</evidence>
<organism evidence="6 7">
    <name type="scientific">Lipingzhangella rawalii</name>
    <dbReference type="NCBI Taxonomy" id="2055835"/>
    <lineage>
        <taxon>Bacteria</taxon>
        <taxon>Bacillati</taxon>
        <taxon>Actinomycetota</taxon>
        <taxon>Actinomycetes</taxon>
        <taxon>Streptosporangiales</taxon>
        <taxon>Nocardiopsidaceae</taxon>
        <taxon>Lipingzhangella</taxon>
    </lineage>
</organism>
<feature type="transmembrane region" description="Helical" evidence="4">
    <location>
        <begin position="151"/>
        <end position="173"/>
    </location>
</feature>
<keyword evidence="2 6" id="KW-0418">Kinase</keyword>
<evidence type="ECO:0000256" key="1">
    <source>
        <dbReference type="ARBA" id="ARBA00022679"/>
    </source>
</evidence>
<dbReference type="RefSeq" id="WP_310914001.1">
    <property type="nucleotide sequence ID" value="NZ_JAVLVT010000010.1"/>
</dbReference>
<feature type="transmembrane region" description="Helical" evidence="4">
    <location>
        <begin position="46"/>
        <end position="66"/>
    </location>
</feature>
<dbReference type="PANTHER" id="PTHR24421:SF63">
    <property type="entry name" value="SENSOR HISTIDINE KINASE DESK"/>
    <property type="match status" value="1"/>
</dbReference>
<dbReference type="InterPro" id="IPR011712">
    <property type="entry name" value="Sig_transdc_His_kin_sub3_dim/P"/>
</dbReference>
<keyword evidence="7" id="KW-1185">Reference proteome</keyword>